<evidence type="ECO:0000313" key="2">
    <source>
        <dbReference type="Proteomes" id="UP001165960"/>
    </source>
</evidence>
<comment type="caution">
    <text evidence="1">The sequence shown here is derived from an EMBL/GenBank/DDBJ whole genome shotgun (WGS) entry which is preliminary data.</text>
</comment>
<evidence type="ECO:0000313" key="1">
    <source>
        <dbReference type="EMBL" id="KAJ9054753.1"/>
    </source>
</evidence>
<keyword evidence="2" id="KW-1185">Reference proteome</keyword>
<gene>
    <name evidence="1" type="ORF">DSO57_1010840</name>
</gene>
<dbReference type="Proteomes" id="UP001165960">
    <property type="component" value="Unassembled WGS sequence"/>
</dbReference>
<organism evidence="1 2">
    <name type="scientific">Entomophthora muscae</name>
    <dbReference type="NCBI Taxonomy" id="34485"/>
    <lineage>
        <taxon>Eukaryota</taxon>
        <taxon>Fungi</taxon>
        <taxon>Fungi incertae sedis</taxon>
        <taxon>Zoopagomycota</taxon>
        <taxon>Entomophthoromycotina</taxon>
        <taxon>Entomophthoromycetes</taxon>
        <taxon>Entomophthorales</taxon>
        <taxon>Entomophthoraceae</taxon>
        <taxon>Entomophthora</taxon>
    </lineage>
</organism>
<proteinExistence type="predicted"/>
<dbReference type="EMBL" id="QTSX02006426">
    <property type="protein sequence ID" value="KAJ9054753.1"/>
    <property type="molecule type" value="Genomic_DNA"/>
</dbReference>
<reference evidence="1" key="1">
    <citation type="submission" date="2022-04" db="EMBL/GenBank/DDBJ databases">
        <title>Genome of the entomopathogenic fungus Entomophthora muscae.</title>
        <authorList>
            <person name="Elya C."/>
            <person name="Lovett B.R."/>
            <person name="Lee E."/>
            <person name="Macias A.M."/>
            <person name="Hajek A.E."/>
            <person name="De Bivort B.L."/>
            <person name="Kasson M.T."/>
            <person name="De Fine Licht H.H."/>
            <person name="Stajich J.E."/>
        </authorList>
    </citation>
    <scope>NUCLEOTIDE SEQUENCE</scope>
    <source>
        <strain evidence="1">Berkeley</strain>
    </source>
</reference>
<name>A0ACC2RXA5_9FUNG</name>
<accession>A0ACC2RXA5</accession>
<sequence>MSSATQGLVSEGAGGCYPSDHVGYGEHPPSFTWPNGARVAVQFVLNYEEGGENTILNGDAGSEIFLTETPGGKSKIGTRDISTESIFEYGARCGVWRVLDLFKKNSLPITLYAVGKALEKNPHVGKRAIADGHEIACHHYRWTDYEKFDEHLEREHIRAGIKAIQNATGGIAPVGWYTGRQSENHRQFIVEEFAKLGLPLKYDADAYNDDRPYYVKVSPAPGSPPKPHLVIPYTLEVNDMKFGVVSS</sequence>
<protein>
    <submittedName>
        <fullName evidence="1">Uncharacterized protein</fullName>
    </submittedName>
</protein>